<organism evidence="1 2">
    <name type="scientific">Cerrena zonata</name>
    <dbReference type="NCBI Taxonomy" id="2478898"/>
    <lineage>
        <taxon>Eukaryota</taxon>
        <taxon>Fungi</taxon>
        <taxon>Dikarya</taxon>
        <taxon>Basidiomycota</taxon>
        <taxon>Agaricomycotina</taxon>
        <taxon>Agaricomycetes</taxon>
        <taxon>Polyporales</taxon>
        <taxon>Cerrenaceae</taxon>
        <taxon>Cerrena</taxon>
    </lineage>
</organism>
<dbReference type="Proteomes" id="UP001385951">
    <property type="component" value="Unassembled WGS sequence"/>
</dbReference>
<keyword evidence="2" id="KW-1185">Reference proteome</keyword>
<name>A0AAW0GUN8_9APHY</name>
<accession>A0AAW0GUN8</accession>
<dbReference type="AlphaFoldDB" id="A0AAW0GUN8"/>
<proteinExistence type="predicted"/>
<comment type="caution">
    <text evidence="1">The sequence shown here is derived from an EMBL/GenBank/DDBJ whole genome shotgun (WGS) entry which is preliminary data.</text>
</comment>
<evidence type="ECO:0000313" key="1">
    <source>
        <dbReference type="EMBL" id="KAK7693085.1"/>
    </source>
</evidence>
<evidence type="ECO:0000313" key="2">
    <source>
        <dbReference type="Proteomes" id="UP001385951"/>
    </source>
</evidence>
<protein>
    <submittedName>
        <fullName evidence="1">Uncharacterized protein</fullName>
    </submittedName>
</protein>
<sequence>MPMFSKCEDREISEGLQKFWSAVFAATPLADDVEEKDVLLVCTPESRFYLGWEMEKWAFWDILTQNEWLEIFEHLENYDDPVTQDSSTGVHIFVLQSRSSREDREIWENIAQHVVDDSSSEKYGRKTVIKILKEASRYKRHCNRYA</sequence>
<dbReference type="EMBL" id="JASBNA010000003">
    <property type="protein sequence ID" value="KAK7693085.1"/>
    <property type="molecule type" value="Genomic_DNA"/>
</dbReference>
<gene>
    <name evidence="1" type="ORF">QCA50_002650</name>
</gene>
<reference evidence="1 2" key="1">
    <citation type="submission" date="2022-09" db="EMBL/GenBank/DDBJ databases">
        <authorList>
            <person name="Palmer J.M."/>
        </authorList>
    </citation>
    <scope>NUCLEOTIDE SEQUENCE [LARGE SCALE GENOMIC DNA]</scope>
    <source>
        <strain evidence="1 2">DSM 7382</strain>
    </source>
</reference>